<evidence type="ECO:0000313" key="3">
    <source>
        <dbReference type="Proteomes" id="UP000002630"/>
    </source>
</evidence>
<keyword evidence="3" id="KW-1185">Reference proteome</keyword>
<sequence length="235" mass="25079">MRCPAATSATTTTTPVPTAATAPMPLWPEEVEVEDRAGQDTVQIALVFALAPTATAQRESFCHSVGVIDVRDFRSRPDETVTLWKSLRPVEASPHKDSLDSNHDVGAVQIAITYYSDDCVDQGYTFAAFCGLVPLPLILFLANTKRSSLLPAGKFLPKSRSDGVGRSTVLERYSSTASTASLSSTASARSSKGHGSHEEGDKKDSATTSRATKKDKLKPAPAATARSLPVRVEML</sequence>
<organism evidence="2 3">
    <name type="scientific">Ectocarpus siliculosus</name>
    <name type="common">Brown alga</name>
    <name type="synonym">Conferva siliculosa</name>
    <dbReference type="NCBI Taxonomy" id="2880"/>
    <lineage>
        <taxon>Eukaryota</taxon>
        <taxon>Sar</taxon>
        <taxon>Stramenopiles</taxon>
        <taxon>Ochrophyta</taxon>
        <taxon>PX clade</taxon>
        <taxon>Phaeophyceae</taxon>
        <taxon>Ectocarpales</taxon>
        <taxon>Ectocarpaceae</taxon>
        <taxon>Ectocarpus</taxon>
    </lineage>
</organism>
<feature type="region of interest" description="Disordered" evidence="1">
    <location>
        <begin position="1"/>
        <end position="22"/>
    </location>
</feature>
<reference evidence="2 3" key="1">
    <citation type="journal article" date="2010" name="Nature">
        <title>The Ectocarpus genome and the independent evolution of multicellularity in brown algae.</title>
        <authorList>
            <person name="Cock J.M."/>
            <person name="Sterck L."/>
            <person name="Rouze P."/>
            <person name="Scornet D."/>
            <person name="Allen A.E."/>
            <person name="Amoutzias G."/>
            <person name="Anthouard V."/>
            <person name="Artiguenave F."/>
            <person name="Aury J.M."/>
            <person name="Badger J.H."/>
            <person name="Beszteri B."/>
            <person name="Billiau K."/>
            <person name="Bonnet E."/>
            <person name="Bothwell J.H."/>
            <person name="Bowler C."/>
            <person name="Boyen C."/>
            <person name="Brownlee C."/>
            <person name="Carrano C.J."/>
            <person name="Charrier B."/>
            <person name="Cho G.Y."/>
            <person name="Coelho S.M."/>
            <person name="Collen J."/>
            <person name="Corre E."/>
            <person name="Da Silva C."/>
            <person name="Delage L."/>
            <person name="Delaroque N."/>
            <person name="Dittami S.M."/>
            <person name="Doulbeau S."/>
            <person name="Elias M."/>
            <person name="Farnham G."/>
            <person name="Gachon C.M."/>
            <person name="Gschloessl B."/>
            <person name="Heesch S."/>
            <person name="Jabbari K."/>
            <person name="Jubin C."/>
            <person name="Kawai H."/>
            <person name="Kimura K."/>
            <person name="Kloareg B."/>
            <person name="Kupper F.C."/>
            <person name="Lang D."/>
            <person name="Le Bail A."/>
            <person name="Leblanc C."/>
            <person name="Lerouge P."/>
            <person name="Lohr M."/>
            <person name="Lopez P.J."/>
            <person name="Martens C."/>
            <person name="Maumus F."/>
            <person name="Michel G."/>
            <person name="Miranda-Saavedra D."/>
            <person name="Morales J."/>
            <person name="Moreau H."/>
            <person name="Motomura T."/>
            <person name="Nagasato C."/>
            <person name="Napoli C.A."/>
            <person name="Nelson D.R."/>
            <person name="Nyvall-Collen P."/>
            <person name="Peters A.F."/>
            <person name="Pommier C."/>
            <person name="Potin P."/>
            <person name="Poulain J."/>
            <person name="Quesneville H."/>
            <person name="Read B."/>
            <person name="Rensing S.A."/>
            <person name="Ritter A."/>
            <person name="Rousvoal S."/>
            <person name="Samanta M."/>
            <person name="Samson G."/>
            <person name="Schroeder D.C."/>
            <person name="Segurens B."/>
            <person name="Strittmatter M."/>
            <person name="Tonon T."/>
            <person name="Tregear J.W."/>
            <person name="Valentin K."/>
            <person name="von Dassow P."/>
            <person name="Yamagishi T."/>
            <person name="Van de Peer Y."/>
            <person name="Wincker P."/>
        </authorList>
    </citation>
    <scope>NUCLEOTIDE SEQUENCE [LARGE SCALE GENOMIC DNA]</scope>
    <source>
        <strain evidence="3">Ec32 / CCAP1310/4</strain>
    </source>
</reference>
<gene>
    <name evidence="2" type="ORF">Esi_0154_0067</name>
</gene>
<dbReference type="Proteomes" id="UP000002630">
    <property type="component" value="Linkage Group LG33"/>
</dbReference>
<proteinExistence type="predicted"/>
<dbReference type="AlphaFoldDB" id="D7FL80"/>
<evidence type="ECO:0000256" key="1">
    <source>
        <dbReference type="SAM" id="MobiDB-lite"/>
    </source>
</evidence>
<dbReference type="EMBL" id="FN648095">
    <property type="protein sequence ID" value="CBJ29616.1"/>
    <property type="molecule type" value="Genomic_DNA"/>
</dbReference>
<protein>
    <submittedName>
        <fullName evidence="2">Uncharacterized protein</fullName>
    </submittedName>
</protein>
<dbReference type="OrthoDB" id="10350912at2759"/>
<feature type="region of interest" description="Disordered" evidence="1">
    <location>
        <begin position="181"/>
        <end position="235"/>
    </location>
</feature>
<feature type="compositionally biased region" description="Basic and acidic residues" evidence="1">
    <location>
        <begin position="195"/>
        <end position="205"/>
    </location>
</feature>
<dbReference type="InParanoid" id="D7FL80"/>
<accession>D7FL80</accession>
<dbReference type="EMBL" id="FN649758">
    <property type="protein sequence ID" value="CBJ29616.1"/>
    <property type="molecule type" value="Genomic_DNA"/>
</dbReference>
<feature type="compositionally biased region" description="Low complexity" evidence="1">
    <location>
        <begin position="181"/>
        <end position="190"/>
    </location>
</feature>
<name>D7FL80_ECTSI</name>
<evidence type="ECO:0000313" key="2">
    <source>
        <dbReference type="EMBL" id="CBJ29616.1"/>
    </source>
</evidence>